<dbReference type="PROSITE" id="PS50089">
    <property type="entry name" value="ZF_RING_2"/>
    <property type="match status" value="1"/>
</dbReference>
<sequence>MASSAEWERARPLLELAAQSDGPRPGQVQPDAVLMEEEAIRMVQRLSLIQSLPEGTSGQEPSKERASECAICLLDFTPEGPVRRLPCLHTFHRECVDVWLLKALTCPLCRHPVVWGGPRRDVPSSSVA</sequence>
<dbReference type="InterPro" id="IPR052804">
    <property type="entry name" value="UEC_component"/>
</dbReference>
<dbReference type="OrthoDB" id="9984778at2759"/>
<evidence type="ECO:0000256" key="1">
    <source>
        <dbReference type="ARBA" id="ARBA00022723"/>
    </source>
</evidence>
<accession>A0A8J6AW45</accession>
<evidence type="ECO:0000313" key="6">
    <source>
        <dbReference type="EMBL" id="KAG8517564.1"/>
    </source>
</evidence>
<evidence type="ECO:0000256" key="3">
    <source>
        <dbReference type="ARBA" id="ARBA00022833"/>
    </source>
</evidence>
<gene>
    <name evidence="6" type="ORF">J0S82_006704</name>
</gene>
<dbReference type="SUPFAM" id="SSF57850">
    <property type="entry name" value="RING/U-box"/>
    <property type="match status" value="1"/>
</dbReference>
<comment type="caution">
    <text evidence="6">The sequence shown here is derived from an EMBL/GenBank/DDBJ whole genome shotgun (WGS) entry which is preliminary data.</text>
</comment>
<dbReference type="Gene3D" id="3.30.40.10">
    <property type="entry name" value="Zinc/RING finger domain, C3HC4 (zinc finger)"/>
    <property type="match status" value="1"/>
</dbReference>
<proteinExistence type="predicted"/>
<dbReference type="SMART" id="SM00184">
    <property type="entry name" value="RING"/>
    <property type="match status" value="1"/>
</dbReference>
<evidence type="ECO:0000313" key="7">
    <source>
        <dbReference type="Proteomes" id="UP000700334"/>
    </source>
</evidence>
<dbReference type="InterPro" id="IPR001841">
    <property type="entry name" value="Znf_RING"/>
</dbReference>
<keyword evidence="7" id="KW-1185">Reference proteome</keyword>
<name>A0A8J6AW45_GALPY</name>
<dbReference type="PANTHER" id="PTHR46359">
    <property type="entry name" value="GEO07743P1"/>
    <property type="match status" value="1"/>
</dbReference>
<dbReference type="InterPro" id="IPR013083">
    <property type="entry name" value="Znf_RING/FYVE/PHD"/>
</dbReference>
<dbReference type="AlphaFoldDB" id="A0A8J6AW45"/>
<dbReference type="GO" id="GO:0000151">
    <property type="term" value="C:ubiquitin ligase complex"/>
    <property type="evidence" value="ECO:0007669"/>
    <property type="project" value="TreeGrafter"/>
</dbReference>
<dbReference type="GO" id="GO:0006511">
    <property type="term" value="P:ubiquitin-dependent protein catabolic process"/>
    <property type="evidence" value="ECO:0007669"/>
    <property type="project" value="TreeGrafter"/>
</dbReference>
<dbReference type="GO" id="GO:0061630">
    <property type="term" value="F:ubiquitin protein ligase activity"/>
    <property type="evidence" value="ECO:0007669"/>
    <property type="project" value="TreeGrafter"/>
</dbReference>
<dbReference type="Pfam" id="PF13639">
    <property type="entry name" value="zf-RING_2"/>
    <property type="match status" value="1"/>
</dbReference>
<keyword evidence="2 4" id="KW-0863">Zinc-finger</keyword>
<reference evidence="6" key="1">
    <citation type="journal article" date="2021" name="Evol. Appl.">
        <title>The genome of the Pyrenean desman and the effects of bottlenecks and inbreeding on the genomic landscape of an endangered species.</title>
        <authorList>
            <person name="Escoda L."/>
            <person name="Castresana J."/>
        </authorList>
    </citation>
    <scope>NUCLEOTIDE SEQUENCE</scope>
    <source>
        <strain evidence="6">IBE-C5619</strain>
    </source>
</reference>
<dbReference type="GO" id="GO:0008270">
    <property type="term" value="F:zinc ion binding"/>
    <property type="evidence" value="ECO:0007669"/>
    <property type="project" value="UniProtKB-KW"/>
</dbReference>
<evidence type="ECO:0000256" key="2">
    <source>
        <dbReference type="ARBA" id="ARBA00022771"/>
    </source>
</evidence>
<dbReference type="EMBL" id="JAGFMF010011648">
    <property type="protein sequence ID" value="KAG8517564.1"/>
    <property type="molecule type" value="Genomic_DNA"/>
</dbReference>
<evidence type="ECO:0000256" key="4">
    <source>
        <dbReference type="PROSITE-ProRule" id="PRU00175"/>
    </source>
</evidence>
<keyword evidence="1" id="KW-0479">Metal-binding</keyword>
<evidence type="ECO:0000259" key="5">
    <source>
        <dbReference type="PROSITE" id="PS50089"/>
    </source>
</evidence>
<organism evidence="6 7">
    <name type="scientific">Galemys pyrenaicus</name>
    <name type="common">Iberian desman</name>
    <name type="synonym">Pyrenean desman</name>
    <dbReference type="NCBI Taxonomy" id="202257"/>
    <lineage>
        <taxon>Eukaryota</taxon>
        <taxon>Metazoa</taxon>
        <taxon>Chordata</taxon>
        <taxon>Craniata</taxon>
        <taxon>Vertebrata</taxon>
        <taxon>Euteleostomi</taxon>
        <taxon>Mammalia</taxon>
        <taxon>Eutheria</taxon>
        <taxon>Laurasiatheria</taxon>
        <taxon>Eulipotyphla</taxon>
        <taxon>Talpidae</taxon>
        <taxon>Galemys</taxon>
    </lineage>
</organism>
<dbReference type="CDD" id="cd16454">
    <property type="entry name" value="RING-H2_PA-TM-RING"/>
    <property type="match status" value="1"/>
</dbReference>
<feature type="domain" description="RING-type" evidence="5">
    <location>
        <begin position="69"/>
        <end position="110"/>
    </location>
</feature>
<protein>
    <submittedName>
        <fullName evidence="6">RING finger protein 11</fullName>
    </submittedName>
</protein>
<dbReference type="PANTHER" id="PTHR46359:SF2">
    <property type="entry name" value="GEO07743P1"/>
    <property type="match status" value="1"/>
</dbReference>
<keyword evidence="3" id="KW-0862">Zinc</keyword>
<dbReference type="Proteomes" id="UP000700334">
    <property type="component" value="Unassembled WGS sequence"/>
</dbReference>